<dbReference type="PANTHER" id="PTHR43459:SF1">
    <property type="entry name" value="EG:BACN32G11.4 PROTEIN"/>
    <property type="match status" value="1"/>
</dbReference>
<evidence type="ECO:0000313" key="3">
    <source>
        <dbReference type="Proteomes" id="UP001500457"/>
    </source>
</evidence>
<dbReference type="Gene3D" id="3.90.226.10">
    <property type="entry name" value="2-enoyl-CoA Hydratase, Chain A, domain 1"/>
    <property type="match status" value="1"/>
</dbReference>
<name>A0ABP9ECJ5_9PSEU</name>
<dbReference type="Proteomes" id="UP001500457">
    <property type="component" value="Unassembled WGS sequence"/>
</dbReference>
<dbReference type="CDD" id="cd06558">
    <property type="entry name" value="crotonase-like"/>
    <property type="match status" value="1"/>
</dbReference>
<protein>
    <submittedName>
        <fullName evidence="2">Enoyl-CoA hydratase-related protein</fullName>
    </submittedName>
</protein>
<dbReference type="PROSITE" id="PS00166">
    <property type="entry name" value="ENOYL_COA_HYDRATASE"/>
    <property type="match status" value="1"/>
</dbReference>
<dbReference type="InterPro" id="IPR029045">
    <property type="entry name" value="ClpP/crotonase-like_dom_sf"/>
</dbReference>
<dbReference type="InterPro" id="IPR001753">
    <property type="entry name" value="Enoyl-CoA_hydra/iso"/>
</dbReference>
<organism evidence="2 3">
    <name type="scientific">Actinomycetospora straminea</name>
    <dbReference type="NCBI Taxonomy" id="663607"/>
    <lineage>
        <taxon>Bacteria</taxon>
        <taxon>Bacillati</taxon>
        <taxon>Actinomycetota</taxon>
        <taxon>Actinomycetes</taxon>
        <taxon>Pseudonocardiales</taxon>
        <taxon>Pseudonocardiaceae</taxon>
        <taxon>Actinomycetospora</taxon>
    </lineage>
</organism>
<evidence type="ECO:0000313" key="2">
    <source>
        <dbReference type="EMBL" id="GAA4875394.1"/>
    </source>
</evidence>
<keyword evidence="3" id="KW-1185">Reference proteome</keyword>
<evidence type="ECO:0000256" key="1">
    <source>
        <dbReference type="RuleBase" id="RU003707"/>
    </source>
</evidence>
<gene>
    <name evidence="2" type="ORF">GCM10023203_26930</name>
</gene>
<comment type="similarity">
    <text evidence="1">Belongs to the enoyl-CoA hydratase/isomerase family.</text>
</comment>
<reference evidence="3" key="1">
    <citation type="journal article" date="2019" name="Int. J. Syst. Evol. Microbiol.">
        <title>The Global Catalogue of Microorganisms (GCM) 10K type strain sequencing project: providing services to taxonomists for standard genome sequencing and annotation.</title>
        <authorList>
            <consortium name="The Broad Institute Genomics Platform"/>
            <consortium name="The Broad Institute Genome Sequencing Center for Infectious Disease"/>
            <person name="Wu L."/>
            <person name="Ma J."/>
        </authorList>
    </citation>
    <scope>NUCLEOTIDE SEQUENCE [LARGE SCALE GENOMIC DNA]</scope>
    <source>
        <strain evidence="3">JCM 17983</strain>
    </source>
</reference>
<sequence>MRTVVHDGTVHREVSDGVAVLVLDRSPRNALTPGFADALVAALEACGRDPEVRAVVLTGAGGVFSVGADLSDGPDALGRLVDADGGDRPGYREPAGRVTAAMGRLDVPVVAALTGDAVGGGATVALGADLRLAATGTRVGFPFTRLGVSPEGASTHHLPRVVGPGRAADWLLSGRLVEAPEALAAGFLGAVHPPDDVLPAAREWAGEVARRTSPAAVAATRALLRAAPADPETAAAAESRTLVELVRGPDCAEGIAAFLERRAPRFAPRSVGGDP</sequence>
<dbReference type="Pfam" id="PF00378">
    <property type="entry name" value="ECH_1"/>
    <property type="match status" value="1"/>
</dbReference>
<dbReference type="InterPro" id="IPR018376">
    <property type="entry name" value="Enoyl-CoA_hyd/isom_CS"/>
</dbReference>
<comment type="caution">
    <text evidence="2">The sequence shown here is derived from an EMBL/GenBank/DDBJ whole genome shotgun (WGS) entry which is preliminary data.</text>
</comment>
<dbReference type="SUPFAM" id="SSF52096">
    <property type="entry name" value="ClpP/crotonase"/>
    <property type="match status" value="1"/>
</dbReference>
<dbReference type="PANTHER" id="PTHR43459">
    <property type="entry name" value="ENOYL-COA HYDRATASE"/>
    <property type="match status" value="1"/>
</dbReference>
<accession>A0ABP9ECJ5</accession>
<proteinExistence type="inferred from homology"/>
<dbReference type="EMBL" id="BAABHQ010000006">
    <property type="protein sequence ID" value="GAA4875394.1"/>
    <property type="molecule type" value="Genomic_DNA"/>
</dbReference>